<evidence type="ECO:0000313" key="2">
    <source>
        <dbReference type="EMBL" id="GMQ29724.1"/>
    </source>
</evidence>
<dbReference type="SUPFAM" id="SSF46785">
    <property type="entry name" value="Winged helix' DNA-binding domain"/>
    <property type="match status" value="1"/>
</dbReference>
<keyword evidence="3" id="KW-1185">Reference proteome</keyword>
<dbReference type="Pfam" id="PF02082">
    <property type="entry name" value="Rrf2"/>
    <property type="match status" value="1"/>
</dbReference>
<proteinExistence type="predicted"/>
<dbReference type="InterPro" id="IPR036388">
    <property type="entry name" value="WH-like_DNA-bd_sf"/>
</dbReference>
<dbReference type="EMBL" id="BTPD01000007">
    <property type="protein sequence ID" value="GMQ29724.1"/>
    <property type="molecule type" value="Genomic_DNA"/>
</dbReference>
<comment type="caution">
    <text evidence="2">The sequence shown here is derived from an EMBL/GenBank/DDBJ whole genome shotgun (WGS) entry which is preliminary data.</text>
</comment>
<dbReference type="RefSeq" id="WP_338224443.1">
    <property type="nucleotide sequence ID" value="NZ_BTPD01000007.1"/>
</dbReference>
<dbReference type="InterPro" id="IPR000944">
    <property type="entry name" value="Tscrpt_reg_Rrf2"/>
</dbReference>
<protein>
    <submittedName>
        <fullName evidence="2">Rrf2 family transcriptional regulator</fullName>
    </submittedName>
</protein>
<dbReference type="PANTHER" id="PTHR33221">
    <property type="entry name" value="WINGED HELIX-TURN-HELIX TRANSCRIPTIONAL REGULATOR, RRF2 FAMILY"/>
    <property type="match status" value="1"/>
</dbReference>
<evidence type="ECO:0000256" key="1">
    <source>
        <dbReference type="ARBA" id="ARBA00023125"/>
    </source>
</evidence>
<evidence type="ECO:0000313" key="3">
    <source>
        <dbReference type="Proteomes" id="UP001338309"/>
    </source>
</evidence>
<keyword evidence="1" id="KW-0238">DNA-binding</keyword>
<accession>A0ABQ6PP46</accession>
<reference evidence="2 3" key="1">
    <citation type="submission" date="2023-08" db="EMBL/GenBank/DDBJ databases">
        <title>Draft genome sequence of Algoriphagus confluentis.</title>
        <authorList>
            <person name="Takatani N."/>
            <person name="Hosokawa M."/>
            <person name="Sawabe T."/>
        </authorList>
    </citation>
    <scope>NUCLEOTIDE SEQUENCE [LARGE SCALE GENOMIC DNA]</scope>
    <source>
        <strain evidence="2 3">NBRC 111222</strain>
    </source>
</reference>
<name>A0ABQ6PP46_9BACT</name>
<dbReference type="InterPro" id="IPR036390">
    <property type="entry name" value="WH_DNA-bd_sf"/>
</dbReference>
<organism evidence="2 3">
    <name type="scientific">Algoriphagus confluentis</name>
    <dbReference type="NCBI Taxonomy" id="1697556"/>
    <lineage>
        <taxon>Bacteria</taxon>
        <taxon>Pseudomonadati</taxon>
        <taxon>Bacteroidota</taxon>
        <taxon>Cytophagia</taxon>
        <taxon>Cytophagales</taxon>
        <taxon>Cyclobacteriaceae</taxon>
        <taxon>Algoriphagus</taxon>
    </lineage>
</organism>
<dbReference type="NCBIfam" id="TIGR00738">
    <property type="entry name" value="rrf2_super"/>
    <property type="match status" value="1"/>
</dbReference>
<dbReference type="PROSITE" id="PS51197">
    <property type="entry name" value="HTH_RRF2_2"/>
    <property type="match status" value="1"/>
</dbReference>
<sequence length="143" mass="16133">MLSKRAKYAIKTILFLQDNPDAVPVSAKHIANQENIPYKFLENILRDLKTHQLIKSSRGSDGGYSLAKPPSEISIAQIMRAMDGPIALIPCISERFYESCGECDNEETCRIRKLFAEVRSEMLPILERPITSMKDSISDPFSK</sequence>
<dbReference type="Proteomes" id="UP001338309">
    <property type="component" value="Unassembled WGS sequence"/>
</dbReference>
<dbReference type="PANTHER" id="PTHR33221:SF5">
    <property type="entry name" value="HTH-TYPE TRANSCRIPTIONAL REGULATOR ISCR"/>
    <property type="match status" value="1"/>
</dbReference>
<dbReference type="Gene3D" id="1.10.10.10">
    <property type="entry name" value="Winged helix-like DNA-binding domain superfamily/Winged helix DNA-binding domain"/>
    <property type="match status" value="1"/>
</dbReference>
<gene>
    <name evidence="2" type="ORF">Aconfl_23670</name>
</gene>